<evidence type="ECO:0000256" key="1">
    <source>
        <dbReference type="ARBA" id="ARBA00004571"/>
    </source>
</evidence>
<dbReference type="EMBL" id="CABPSK010000003">
    <property type="protein sequence ID" value="VVE21868.1"/>
    <property type="molecule type" value="Genomic_DNA"/>
</dbReference>
<dbReference type="InterPro" id="IPR000531">
    <property type="entry name" value="Beta-barrel_TonB"/>
</dbReference>
<dbReference type="Pfam" id="PF07715">
    <property type="entry name" value="Plug"/>
    <property type="match status" value="1"/>
</dbReference>
<evidence type="ECO:0000256" key="7">
    <source>
        <dbReference type="ARBA" id="ARBA00022729"/>
    </source>
</evidence>
<keyword evidence="3 14" id="KW-0813">Transport</keyword>
<evidence type="ECO:0000256" key="11">
    <source>
        <dbReference type="ARBA" id="ARBA00023136"/>
    </source>
</evidence>
<dbReference type="PANTHER" id="PTHR32552">
    <property type="entry name" value="FERRICHROME IRON RECEPTOR-RELATED"/>
    <property type="match status" value="1"/>
</dbReference>
<protein>
    <submittedName>
        <fullName evidence="20">Ferrichrome receptor FcuA</fullName>
    </submittedName>
</protein>
<evidence type="ECO:0000313" key="21">
    <source>
        <dbReference type="Proteomes" id="UP000366945"/>
    </source>
</evidence>
<keyword evidence="11 14" id="KW-0472">Membrane</keyword>
<keyword evidence="4 14" id="KW-1134">Transmembrane beta strand</keyword>
<evidence type="ECO:0000256" key="2">
    <source>
        <dbReference type="ARBA" id="ARBA00009810"/>
    </source>
</evidence>
<keyword evidence="13 14" id="KW-0998">Cell outer membrane</keyword>
<evidence type="ECO:0000256" key="8">
    <source>
        <dbReference type="ARBA" id="ARBA00023004"/>
    </source>
</evidence>
<dbReference type="Pfam" id="PF00593">
    <property type="entry name" value="TonB_dep_Rec_b-barrel"/>
    <property type="match status" value="1"/>
</dbReference>
<keyword evidence="12 20" id="KW-0675">Receptor</keyword>
<evidence type="ECO:0000256" key="5">
    <source>
        <dbReference type="ARBA" id="ARBA00022496"/>
    </source>
</evidence>
<feature type="domain" description="TonB-dependent receptor-like beta-barrel" evidence="18">
    <location>
        <begin position="288"/>
        <end position="718"/>
    </location>
</feature>
<feature type="domain" description="TonB-dependent receptor plug" evidence="19">
    <location>
        <begin position="113"/>
        <end position="213"/>
    </location>
</feature>
<organism evidence="20 21">
    <name type="scientific">Pandoraea pneumonica</name>
    <dbReference type="NCBI Taxonomy" id="2508299"/>
    <lineage>
        <taxon>Bacteria</taxon>
        <taxon>Pseudomonadati</taxon>
        <taxon>Pseudomonadota</taxon>
        <taxon>Betaproteobacteria</taxon>
        <taxon>Burkholderiales</taxon>
        <taxon>Burkholderiaceae</taxon>
        <taxon>Pandoraea</taxon>
    </lineage>
</organism>
<dbReference type="InterPro" id="IPR012910">
    <property type="entry name" value="Plug_dom"/>
</dbReference>
<gene>
    <name evidence="20" type="primary">fcuA_3</name>
    <name evidence="20" type="ORF">PPN31114_03178</name>
</gene>
<dbReference type="PROSITE" id="PS01156">
    <property type="entry name" value="TONB_DEPENDENT_REC_2"/>
    <property type="match status" value="1"/>
</dbReference>
<evidence type="ECO:0000256" key="4">
    <source>
        <dbReference type="ARBA" id="ARBA00022452"/>
    </source>
</evidence>
<keyword evidence="9" id="KW-0406">Ion transport</keyword>
<evidence type="ECO:0000256" key="3">
    <source>
        <dbReference type="ARBA" id="ARBA00022448"/>
    </source>
</evidence>
<dbReference type="InterPro" id="IPR010917">
    <property type="entry name" value="TonB_rcpt_CS"/>
</dbReference>
<dbReference type="GO" id="GO:0009279">
    <property type="term" value="C:cell outer membrane"/>
    <property type="evidence" value="ECO:0007669"/>
    <property type="project" value="UniProtKB-SubCell"/>
</dbReference>
<dbReference type="InterPro" id="IPR037066">
    <property type="entry name" value="Plug_dom_sf"/>
</dbReference>
<evidence type="ECO:0000313" key="20">
    <source>
        <dbReference type="EMBL" id="VVE21868.1"/>
    </source>
</evidence>
<dbReference type="GO" id="GO:0015891">
    <property type="term" value="P:siderophore transport"/>
    <property type="evidence" value="ECO:0007669"/>
    <property type="project" value="InterPro"/>
</dbReference>
<dbReference type="InterPro" id="IPR036942">
    <property type="entry name" value="Beta-barrel_TonB_sf"/>
</dbReference>
<dbReference type="InterPro" id="IPR039426">
    <property type="entry name" value="TonB-dep_rcpt-like"/>
</dbReference>
<evidence type="ECO:0000256" key="14">
    <source>
        <dbReference type="PROSITE-ProRule" id="PRU01360"/>
    </source>
</evidence>
<accession>A0A5E4WB93</accession>
<evidence type="ECO:0000256" key="9">
    <source>
        <dbReference type="ARBA" id="ARBA00023065"/>
    </source>
</evidence>
<dbReference type="SUPFAM" id="SSF56935">
    <property type="entry name" value="Porins"/>
    <property type="match status" value="1"/>
</dbReference>
<keyword evidence="7" id="KW-0732">Signal</keyword>
<dbReference type="NCBIfam" id="TIGR01783">
    <property type="entry name" value="TonB-siderophor"/>
    <property type="match status" value="1"/>
</dbReference>
<dbReference type="PANTHER" id="PTHR32552:SF82">
    <property type="entry name" value="FCUA PROTEIN"/>
    <property type="match status" value="1"/>
</dbReference>
<feature type="short sequence motif" description="TonB C-terminal box" evidence="15">
    <location>
        <begin position="731"/>
        <end position="748"/>
    </location>
</feature>
<comment type="similarity">
    <text evidence="2 14 16">Belongs to the TonB-dependent receptor family.</text>
</comment>
<keyword evidence="21" id="KW-1185">Reference proteome</keyword>
<comment type="subcellular location">
    <subcellularLocation>
        <location evidence="1 14">Cell outer membrane</location>
        <topology evidence="1 14">Multi-pass membrane protein</topology>
    </subcellularLocation>
</comment>
<feature type="region of interest" description="Disordered" evidence="17">
    <location>
        <begin position="1"/>
        <end position="33"/>
    </location>
</feature>
<evidence type="ECO:0000256" key="10">
    <source>
        <dbReference type="ARBA" id="ARBA00023077"/>
    </source>
</evidence>
<dbReference type="Proteomes" id="UP000366945">
    <property type="component" value="Unassembled WGS sequence"/>
</dbReference>
<dbReference type="Gene3D" id="2.40.170.20">
    <property type="entry name" value="TonB-dependent receptor, beta-barrel domain"/>
    <property type="match status" value="1"/>
</dbReference>
<evidence type="ECO:0000256" key="12">
    <source>
        <dbReference type="ARBA" id="ARBA00023170"/>
    </source>
</evidence>
<evidence type="ECO:0000256" key="13">
    <source>
        <dbReference type="ARBA" id="ARBA00023237"/>
    </source>
</evidence>
<dbReference type="Gene3D" id="2.170.130.10">
    <property type="entry name" value="TonB-dependent receptor, plug domain"/>
    <property type="match status" value="1"/>
</dbReference>
<dbReference type="CDD" id="cd01347">
    <property type="entry name" value="ligand_gated_channel"/>
    <property type="match status" value="1"/>
</dbReference>
<keyword evidence="10 16" id="KW-0798">TonB box</keyword>
<dbReference type="InterPro" id="IPR010105">
    <property type="entry name" value="TonB_sidphr_rcpt"/>
</dbReference>
<evidence type="ECO:0000259" key="18">
    <source>
        <dbReference type="Pfam" id="PF00593"/>
    </source>
</evidence>
<evidence type="ECO:0000256" key="16">
    <source>
        <dbReference type="RuleBase" id="RU003357"/>
    </source>
</evidence>
<evidence type="ECO:0000259" key="19">
    <source>
        <dbReference type="Pfam" id="PF07715"/>
    </source>
</evidence>
<keyword evidence="5" id="KW-0410">Iron transport</keyword>
<name>A0A5E4WB93_9BURK</name>
<dbReference type="AlphaFoldDB" id="A0A5E4WB93"/>
<dbReference type="GO" id="GO:0038023">
    <property type="term" value="F:signaling receptor activity"/>
    <property type="evidence" value="ECO:0007669"/>
    <property type="project" value="InterPro"/>
</dbReference>
<keyword evidence="8" id="KW-0408">Iron</keyword>
<sequence length="748" mass="81236">MRHDLSQRLTHRSPAAASASTTSHTKHAKRSAPMSLPTSALYARLVAAGLCLAGLLPLAAQAQAKADAAATTSVAATGETMLPEVNVSASQIVSPTSLKRSASAGALGDHAEIDTPFSIKSVSGEEIEDRQANILSEAVKYDASVTSISTSYSTHPATLAVRGLPLDDLNGYKIDGLASVNRGVEMPLEMFDRIEVLKGLTGFMYGFGSPGGIVNYVTKRATEQFTLSYDQGWSEDGVWKEHIDTGGRFGKDDRFGYRFNAVHEEGNAAADSAKINRTSVGLGLDARLTNDLTVTLDTMWQERRTSGGVDIITSPKYLVPGPISGRSKLYSNGSYTDVTYKMATLGVQYKIAPEWVAKVAYRYSDSVRQYKKDQYYISSNKGDYSDRISAEYHSYEFDEVQATVEGKFNTGPLTHEVVLGASNLVLLSNKSVNTPKVVVGNGNLYSPTIYSANNINFSGGTYGDDKLTQRAIFASDRISYGSWSLLAGVRYQTYDEIAHASATAAATTYHASPVTPTVALMYSPRSDLTFYTSYVESLEQGGTADSTTKNANQQMAPIKSHQYEVGVKTDQGRWRATAALFRVERGAEYVNSANYFVQDGKVRYQGFELGGSVDVLRSLTLDASVMGLDSKYVNAAAGVNGKRAVGAPNWQAAFQATWRVPAVQGLYFQFGVRYLGGMAIDSGNVNYINPSALLDAGVGYRTRVYGKLVTLRANVTNLTDRRYWSYYQENYLQVGAPRTLSLNARIDF</sequence>
<proteinExistence type="inferred from homology"/>
<evidence type="ECO:0000256" key="15">
    <source>
        <dbReference type="PROSITE-ProRule" id="PRU10144"/>
    </source>
</evidence>
<keyword evidence="6 14" id="KW-0812">Transmembrane</keyword>
<evidence type="ECO:0000256" key="6">
    <source>
        <dbReference type="ARBA" id="ARBA00022692"/>
    </source>
</evidence>
<dbReference type="PROSITE" id="PS52016">
    <property type="entry name" value="TONB_DEPENDENT_REC_3"/>
    <property type="match status" value="1"/>
</dbReference>
<evidence type="ECO:0000256" key="17">
    <source>
        <dbReference type="SAM" id="MobiDB-lite"/>
    </source>
</evidence>
<reference evidence="20 21" key="1">
    <citation type="submission" date="2019-08" db="EMBL/GenBank/DDBJ databases">
        <authorList>
            <person name="Peeters C."/>
        </authorList>
    </citation>
    <scope>NUCLEOTIDE SEQUENCE [LARGE SCALE GENOMIC DNA]</scope>
    <source>
        <strain evidence="20 21">LMG 31114</strain>
    </source>
</reference>
<dbReference type="GO" id="GO:0015344">
    <property type="term" value="F:siderophore uptake transmembrane transporter activity"/>
    <property type="evidence" value="ECO:0007669"/>
    <property type="project" value="TreeGrafter"/>
</dbReference>